<comment type="caution">
    <text evidence="6">The sequence shown here is derived from an EMBL/GenBank/DDBJ whole genome shotgun (WGS) entry which is preliminary data.</text>
</comment>
<dbReference type="Proteomes" id="UP000307173">
    <property type="component" value="Unassembled WGS sequence"/>
</dbReference>
<feature type="domain" description="Zn(2)-C6 fungal-type" evidence="5">
    <location>
        <begin position="20"/>
        <end position="53"/>
    </location>
</feature>
<organism evidence="6 7">
    <name type="scientific">Pichia inconspicua</name>
    <dbReference type="NCBI Taxonomy" id="52247"/>
    <lineage>
        <taxon>Eukaryota</taxon>
        <taxon>Fungi</taxon>
        <taxon>Dikarya</taxon>
        <taxon>Ascomycota</taxon>
        <taxon>Saccharomycotina</taxon>
        <taxon>Pichiomycetes</taxon>
        <taxon>Pichiales</taxon>
        <taxon>Pichiaceae</taxon>
        <taxon>Pichia</taxon>
    </lineage>
</organism>
<feature type="compositionally biased region" description="Low complexity" evidence="4">
    <location>
        <begin position="774"/>
        <end position="783"/>
    </location>
</feature>
<evidence type="ECO:0000259" key="5">
    <source>
        <dbReference type="PROSITE" id="PS50048"/>
    </source>
</evidence>
<evidence type="ECO:0000256" key="1">
    <source>
        <dbReference type="ARBA" id="ARBA00022723"/>
    </source>
</evidence>
<dbReference type="GO" id="GO:0008270">
    <property type="term" value="F:zinc ion binding"/>
    <property type="evidence" value="ECO:0007669"/>
    <property type="project" value="InterPro"/>
</dbReference>
<dbReference type="Gene3D" id="4.10.240.10">
    <property type="entry name" value="Zn(2)-C6 fungal-type DNA-binding domain"/>
    <property type="match status" value="1"/>
</dbReference>
<dbReference type="GO" id="GO:0003677">
    <property type="term" value="F:DNA binding"/>
    <property type="evidence" value="ECO:0007669"/>
    <property type="project" value="InterPro"/>
</dbReference>
<dbReference type="AlphaFoldDB" id="A0A4T0X332"/>
<accession>A0A4T0X332</accession>
<dbReference type="Pfam" id="PF04082">
    <property type="entry name" value="Fungal_trans"/>
    <property type="match status" value="1"/>
</dbReference>
<evidence type="ECO:0000313" key="6">
    <source>
        <dbReference type="EMBL" id="TID29565.1"/>
    </source>
</evidence>
<dbReference type="PANTHER" id="PTHR46910:SF12">
    <property type="entry name" value="REGULATORY PROTEIN CAT8"/>
    <property type="match status" value="1"/>
</dbReference>
<name>A0A4T0X332_9ASCO</name>
<dbReference type="CDD" id="cd15485">
    <property type="entry name" value="ZIP_Cat8"/>
    <property type="match status" value="1"/>
</dbReference>
<evidence type="ECO:0000256" key="3">
    <source>
        <dbReference type="SAM" id="Coils"/>
    </source>
</evidence>
<dbReference type="InterPro" id="IPR001138">
    <property type="entry name" value="Zn2Cys6_DnaBD"/>
</dbReference>
<dbReference type="PANTHER" id="PTHR46910">
    <property type="entry name" value="TRANSCRIPTION FACTOR PDR1"/>
    <property type="match status" value="1"/>
</dbReference>
<dbReference type="GO" id="GO:0000981">
    <property type="term" value="F:DNA-binding transcription factor activity, RNA polymerase II-specific"/>
    <property type="evidence" value="ECO:0007669"/>
    <property type="project" value="InterPro"/>
</dbReference>
<dbReference type="InterPro" id="IPR050987">
    <property type="entry name" value="AtrR-like"/>
</dbReference>
<reference evidence="6 7" key="1">
    <citation type="journal article" date="2019" name="Front. Genet.">
        <title>Whole-Genome Sequencing of the Opportunistic Yeast Pathogen Candida inconspicua Uncovers Its Hybrid Origin.</title>
        <authorList>
            <person name="Mixao V."/>
            <person name="Hansen A.P."/>
            <person name="Saus E."/>
            <person name="Boekhout T."/>
            <person name="Lass-Florl C."/>
            <person name="Gabaldon T."/>
        </authorList>
    </citation>
    <scope>NUCLEOTIDE SEQUENCE [LARGE SCALE GENOMIC DNA]</scope>
    <source>
        <strain evidence="6 7">CBS 180</strain>
    </source>
</reference>
<dbReference type="SUPFAM" id="SSF57701">
    <property type="entry name" value="Zn2/Cys6 DNA-binding domain"/>
    <property type="match status" value="1"/>
</dbReference>
<dbReference type="CDD" id="cd12148">
    <property type="entry name" value="fungal_TF_MHR"/>
    <property type="match status" value="1"/>
</dbReference>
<dbReference type="InterPro" id="IPR007219">
    <property type="entry name" value="XnlR_reg_dom"/>
</dbReference>
<dbReference type="PROSITE" id="PS00463">
    <property type="entry name" value="ZN2_CY6_FUNGAL_1"/>
    <property type="match status" value="1"/>
</dbReference>
<feature type="compositionally biased region" description="Low complexity" evidence="4">
    <location>
        <begin position="872"/>
        <end position="894"/>
    </location>
</feature>
<feature type="region of interest" description="Disordered" evidence="4">
    <location>
        <begin position="857"/>
        <end position="899"/>
    </location>
</feature>
<sequence>MDKKRTIKAPGTNVSRVSVACDRCRKKKIRCFYDDKGGEICANCKVVGLECIFTDKLARKAFPRGYTESLEERIRVLEHENKKLQKMIELREEMNEENGNGGVIGGVGVGGVGGGGSGVSELNSENILKLGHEENCNCGMHGDSVINRPVSIAGSVDIDNGYLSDNGSLLSINEVRSPENKFDSNTFYFKAHSFEQINAPGAVAAVNLERKLQRKNFYNLANLIAAAVPRSTEETLYLPTLLAKIVETHGFNSKAPYLTARTIALLKQAHNEEDRYKIYSNKLRTIEFDKIREIDSILFFEQLNLPNKVNLDLCIEVYFKTWNNLIPILDREKFMKEYEKFCVKRDLGFKGLIGEERIGEILIIIVCLVVSQEGGKESYEIVHYYDYIIKEIIKSNLNDKSNLSSLRSIIMELIYCLKTDDLTVSYSLRGKMVSMCQQLRLHRCPAAVLGSKGDKVSLFLQGERRVLFWCIYIVDVIGGMILGVPRLLKDNEIECALPSSRKIDKESIRFNGEFKFGEFKLELVGKVSEDALKMMRFSQVLGSIIDFIFKRSGGIDSKEIVSMAERNCLILENMLEEWRIKAGLEEGVDENELGKLDDASINLKYIYYLAKGLIYMPLLSGSNKKGSNGGGGNIGVLSATNAILRIWKYSINKGIVISLPLNSSKGAARQVLLAAGGALDHTRGGSLFQSARDLSEGVVNFLQRENSEGRLGCLSDLCVRVLKEAVEAIMGRGGAPGATPGAAPGLAPGALATGVASTRVPLVATHKPPPAPTAPTTAPAAAPVAPPPSVAPITPAVAALNDIFSEQGGATAPPAPGEDPHDYGLELELEMDHDMDLVAVDASLGLPFLAFDELDEPPAPAPALKRPRVQEGAAAQRGAAQPHQPQQQQQQRQQRQQRRVDGLGMELGLELDLDLDLDLELELDSCGLGEWSSWGKGA</sequence>
<dbReference type="EMBL" id="SELW01000283">
    <property type="protein sequence ID" value="TID29565.1"/>
    <property type="molecule type" value="Genomic_DNA"/>
</dbReference>
<dbReference type="STRING" id="52247.A0A4T0X332"/>
<dbReference type="SMART" id="SM00066">
    <property type="entry name" value="GAL4"/>
    <property type="match status" value="1"/>
</dbReference>
<evidence type="ECO:0000256" key="2">
    <source>
        <dbReference type="ARBA" id="ARBA00023242"/>
    </source>
</evidence>
<keyword evidence="1" id="KW-0479">Metal-binding</keyword>
<dbReference type="GO" id="GO:0006351">
    <property type="term" value="P:DNA-templated transcription"/>
    <property type="evidence" value="ECO:0007669"/>
    <property type="project" value="InterPro"/>
</dbReference>
<dbReference type="Pfam" id="PF00172">
    <property type="entry name" value="Zn_clus"/>
    <property type="match status" value="1"/>
</dbReference>
<evidence type="ECO:0000256" key="4">
    <source>
        <dbReference type="SAM" id="MobiDB-lite"/>
    </source>
</evidence>
<keyword evidence="2" id="KW-0539">Nucleus</keyword>
<feature type="coiled-coil region" evidence="3">
    <location>
        <begin position="67"/>
        <end position="97"/>
    </location>
</feature>
<keyword evidence="3" id="KW-0175">Coiled coil</keyword>
<dbReference type="InterPro" id="IPR036864">
    <property type="entry name" value="Zn2-C6_fun-type_DNA-bd_sf"/>
</dbReference>
<feature type="region of interest" description="Disordered" evidence="4">
    <location>
        <begin position="766"/>
        <end position="786"/>
    </location>
</feature>
<dbReference type="SMART" id="SM00906">
    <property type="entry name" value="Fungal_trans"/>
    <property type="match status" value="1"/>
</dbReference>
<dbReference type="CDD" id="cd00067">
    <property type="entry name" value="GAL4"/>
    <property type="match status" value="1"/>
</dbReference>
<evidence type="ECO:0000313" key="7">
    <source>
        <dbReference type="Proteomes" id="UP000307173"/>
    </source>
</evidence>
<dbReference type="OrthoDB" id="1924787at2759"/>
<protein>
    <recommendedName>
        <fullName evidence="5">Zn(2)-C6 fungal-type domain-containing protein</fullName>
    </recommendedName>
</protein>
<keyword evidence="7" id="KW-1185">Reference proteome</keyword>
<gene>
    <name evidence="6" type="ORF">CANINC_001839</name>
</gene>
<proteinExistence type="predicted"/>
<dbReference type="PROSITE" id="PS50048">
    <property type="entry name" value="ZN2_CY6_FUNGAL_2"/>
    <property type="match status" value="1"/>
</dbReference>